<keyword evidence="11" id="KW-1185">Reference proteome</keyword>
<dbReference type="NCBIfam" id="TIGR00005">
    <property type="entry name" value="rluA_subfam"/>
    <property type="match status" value="1"/>
</dbReference>
<keyword evidence="2" id="KW-0694">RNA-binding</keyword>
<evidence type="ECO:0000256" key="1">
    <source>
        <dbReference type="ARBA" id="ARBA00010876"/>
    </source>
</evidence>
<dbReference type="KEGG" id="naci:NUH88_16820"/>
<dbReference type="Proteomes" id="UP001060336">
    <property type="component" value="Chromosome"/>
</dbReference>
<dbReference type="PANTHER" id="PTHR21600">
    <property type="entry name" value="MITOCHONDRIAL RNA PSEUDOURIDINE SYNTHASE"/>
    <property type="match status" value="1"/>
</dbReference>
<dbReference type="SUPFAM" id="SSF55120">
    <property type="entry name" value="Pseudouridine synthase"/>
    <property type="match status" value="1"/>
</dbReference>
<dbReference type="PANTHER" id="PTHR21600:SF44">
    <property type="entry name" value="RIBOSOMAL LARGE SUBUNIT PSEUDOURIDINE SYNTHASE D"/>
    <property type="match status" value="1"/>
</dbReference>
<comment type="similarity">
    <text evidence="1 7">Belongs to the pseudouridine synthase RluA family.</text>
</comment>
<dbReference type="InterPro" id="IPR006224">
    <property type="entry name" value="PsdUridine_synth_RluA-like_CS"/>
</dbReference>
<dbReference type="InterPro" id="IPR006225">
    <property type="entry name" value="PsdUridine_synth_RluC/D"/>
</dbReference>
<accession>A0A9J7APC1</accession>
<feature type="region of interest" description="Disordered" evidence="8">
    <location>
        <begin position="1"/>
        <end position="23"/>
    </location>
</feature>
<evidence type="ECO:0000256" key="4">
    <source>
        <dbReference type="ARBA" id="ARBA00036882"/>
    </source>
</evidence>
<dbReference type="InterPro" id="IPR036986">
    <property type="entry name" value="S4_RNA-bd_sf"/>
</dbReference>
<feature type="domain" description="Pseudouridine synthase RsuA/RluA-like" evidence="9">
    <location>
        <begin position="105"/>
        <end position="261"/>
    </location>
</feature>
<sequence length="330" mass="35507">MDPASETLQIEIASGEAGQSDETTDRIDRWLAGRLAEMPDVPKLSRSRLKNLILDGRVSAGEATITDPSEAVKPGRTYCIAVPPPEPADPEPEAISLTVVYEDSDLIVVDKPAGMVVHPAPGSSDGTLVNALLAHCGGSLSGIGGVRRPGIVHRIDKDTSGLMVVAKSDEAHHGLVVQFAAHTIERLYRAVTRGVPPKPADRIEGAIGRSQRNRKKMAVTAKGKPAVTHYRMIERFGTRAALVECRLETGRTHQIRVHMSHIGHSLIGDPLYGRGAKAGDPEAVRGFKRQALHAAVIGFEHPVTKERLRFESPLPADMETLIAGLRQTGE</sequence>
<dbReference type="EC" id="5.4.99.-" evidence="7"/>
<dbReference type="InterPro" id="IPR050188">
    <property type="entry name" value="RluA_PseudoU_synthase"/>
</dbReference>
<dbReference type="GO" id="GO:0003723">
    <property type="term" value="F:RNA binding"/>
    <property type="evidence" value="ECO:0007669"/>
    <property type="project" value="UniProtKB-KW"/>
</dbReference>
<evidence type="ECO:0000259" key="9">
    <source>
        <dbReference type="Pfam" id="PF00849"/>
    </source>
</evidence>
<dbReference type="EMBL" id="CP102480">
    <property type="protein sequence ID" value="UUX49055.1"/>
    <property type="molecule type" value="Genomic_DNA"/>
</dbReference>
<dbReference type="Gene3D" id="3.10.290.10">
    <property type="entry name" value="RNA-binding S4 domain"/>
    <property type="match status" value="1"/>
</dbReference>
<proteinExistence type="inferred from homology"/>
<gene>
    <name evidence="10" type="ORF">NUH88_16820</name>
</gene>
<dbReference type="Gene3D" id="3.30.2350.10">
    <property type="entry name" value="Pseudouridine synthase"/>
    <property type="match status" value="1"/>
</dbReference>
<dbReference type="FunFam" id="3.30.2350.10:FF:000006">
    <property type="entry name" value="Pseudouridine synthase"/>
    <property type="match status" value="1"/>
</dbReference>
<dbReference type="GO" id="GO:0000455">
    <property type="term" value="P:enzyme-directed rRNA pseudouridine synthesis"/>
    <property type="evidence" value="ECO:0007669"/>
    <property type="project" value="TreeGrafter"/>
</dbReference>
<dbReference type="GO" id="GO:0160140">
    <property type="term" value="F:23S rRNA pseudouridine(1911/1915/1917) synthase activity"/>
    <property type="evidence" value="ECO:0007669"/>
    <property type="project" value="UniProtKB-EC"/>
</dbReference>
<keyword evidence="3 7" id="KW-0413">Isomerase</keyword>
<dbReference type="PROSITE" id="PS01129">
    <property type="entry name" value="PSI_RLU"/>
    <property type="match status" value="1"/>
</dbReference>
<dbReference type="RefSeq" id="WP_257767556.1">
    <property type="nucleotide sequence ID" value="NZ_CP102480.1"/>
</dbReference>
<feature type="active site" evidence="6">
    <location>
        <position position="156"/>
    </location>
</feature>
<dbReference type="InterPro" id="IPR020103">
    <property type="entry name" value="PsdUridine_synth_cat_dom_sf"/>
</dbReference>
<dbReference type="CDD" id="cd02869">
    <property type="entry name" value="PseudoU_synth_RluA_like"/>
    <property type="match status" value="1"/>
</dbReference>
<evidence type="ECO:0000256" key="7">
    <source>
        <dbReference type="RuleBase" id="RU362028"/>
    </source>
</evidence>
<dbReference type="InterPro" id="IPR006145">
    <property type="entry name" value="PsdUridine_synth_RsuA/RluA"/>
</dbReference>
<evidence type="ECO:0000313" key="10">
    <source>
        <dbReference type="EMBL" id="UUX49055.1"/>
    </source>
</evidence>
<name>A0A9J7APC1_9PROT</name>
<reference evidence="10" key="1">
    <citation type="submission" date="2022-08" db="EMBL/GenBank/DDBJ databases">
        <title>Nisaea acidiphila sp. nov., isolated from a marine algal debris and emended description of the genus Nisaea Urios et al. 2008.</title>
        <authorList>
            <person name="Kwon K."/>
        </authorList>
    </citation>
    <scope>NUCLEOTIDE SEQUENCE</scope>
    <source>
        <strain evidence="10">MEBiC11861</strain>
    </source>
</reference>
<dbReference type="AlphaFoldDB" id="A0A9J7APC1"/>
<evidence type="ECO:0000256" key="8">
    <source>
        <dbReference type="SAM" id="MobiDB-lite"/>
    </source>
</evidence>
<evidence type="ECO:0000256" key="5">
    <source>
        <dbReference type="ARBA" id="ARBA00056072"/>
    </source>
</evidence>
<evidence type="ECO:0000256" key="2">
    <source>
        <dbReference type="ARBA" id="ARBA00022884"/>
    </source>
</evidence>
<organism evidence="10 11">
    <name type="scientific">Nisaea acidiphila</name>
    <dbReference type="NCBI Taxonomy" id="1862145"/>
    <lineage>
        <taxon>Bacteria</taxon>
        <taxon>Pseudomonadati</taxon>
        <taxon>Pseudomonadota</taxon>
        <taxon>Alphaproteobacteria</taxon>
        <taxon>Rhodospirillales</taxon>
        <taxon>Thalassobaculaceae</taxon>
        <taxon>Nisaea</taxon>
    </lineage>
</organism>
<evidence type="ECO:0000256" key="6">
    <source>
        <dbReference type="PIRSR" id="PIRSR606225-1"/>
    </source>
</evidence>
<dbReference type="CDD" id="cd00165">
    <property type="entry name" value="S4"/>
    <property type="match status" value="1"/>
</dbReference>
<evidence type="ECO:0000313" key="11">
    <source>
        <dbReference type="Proteomes" id="UP001060336"/>
    </source>
</evidence>
<evidence type="ECO:0000256" key="3">
    <source>
        <dbReference type="ARBA" id="ARBA00023235"/>
    </source>
</evidence>
<comment type="catalytic activity">
    <reaction evidence="7">
        <text>a uridine in RNA = a pseudouridine in RNA</text>
        <dbReference type="Rhea" id="RHEA:48348"/>
        <dbReference type="Rhea" id="RHEA-COMP:12068"/>
        <dbReference type="Rhea" id="RHEA-COMP:12069"/>
        <dbReference type="ChEBI" id="CHEBI:65314"/>
        <dbReference type="ChEBI" id="CHEBI:65315"/>
    </reaction>
</comment>
<comment type="catalytic activity">
    <reaction evidence="4">
        <text>uridine(1911/1915/1917) in 23S rRNA = pseudouridine(1911/1915/1917) in 23S rRNA</text>
        <dbReference type="Rhea" id="RHEA:42524"/>
        <dbReference type="Rhea" id="RHEA-COMP:10097"/>
        <dbReference type="Rhea" id="RHEA-COMP:10098"/>
        <dbReference type="ChEBI" id="CHEBI:65314"/>
        <dbReference type="ChEBI" id="CHEBI:65315"/>
        <dbReference type="EC" id="5.4.99.23"/>
    </reaction>
</comment>
<protein>
    <recommendedName>
        <fullName evidence="7">Pseudouridine synthase</fullName>
        <ecNumber evidence="7">5.4.99.-</ecNumber>
    </recommendedName>
</protein>
<comment type="function">
    <text evidence="5">Responsible for synthesis of pseudouridine from uracil at positions 1911, 1915 and 1917 in 23S ribosomal RNA.</text>
</comment>
<dbReference type="Pfam" id="PF00849">
    <property type="entry name" value="PseudoU_synth_2"/>
    <property type="match status" value="1"/>
</dbReference>